<proteinExistence type="predicted"/>
<protein>
    <submittedName>
        <fullName evidence="2">Uncharacterized protein</fullName>
    </submittedName>
</protein>
<gene>
    <name evidence="2" type="ORF">KPSA1_06278</name>
    <name evidence="3" type="ORF">KPSA3_05948</name>
</gene>
<feature type="region of interest" description="Disordered" evidence="1">
    <location>
        <begin position="1"/>
        <end position="23"/>
    </location>
</feature>
<dbReference type="AlphaFoldDB" id="A0A2V0QIU6"/>
<reference evidence="2 4" key="1">
    <citation type="submission" date="2018-04" db="EMBL/GenBank/DDBJ databases">
        <title>Draft genome sequence of Pseudomonas syringae pv. actinidiae biovar 1 strains isolated from kiwifruit in Kagawa prefecture.</title>
        <authorList>
            <person name="Tabuchi M."/>
            <person name="Saito M."/>
            <person name="Fujiwara S."/>
            <person name="Sasa N."/>
            <person name="Akimitsu K."/>
            <person name="Gomi K."/>
            <person name="Konishi-Sugita S."/>
            <person name="Hamano K."/>
            <person name="Kataoka I."/>
        </authorList>
    </citation>
    <scope>NUCLEOTIDE SEQUENCE [LARGE SCALE GENOMIC DNA]</scope>
    <source>
        <strain evidence="2 4">MAFF212206</strain>
    </source>
</reference>
<sequence length="53" mass="5720">MRTFGKTLLSPAKLVEPHTGPDPTHVHSTILVFVQQPDGSGRESGRMIRHAGA</sequence>
<dbReference type="EMBL" id="BGJZ01000319">
    <property type="protein sequence ID" value="GBH12804.1"/>
    <property type="molecule type" value="Genomic_DNA"/>
</dbReference>
<evidence type="ECO:0000313" key="4">
    <source>
        <dbReference type="Proteomes" id="UP000247480"/>
    </source>
</evidence>
<evidence type="ECO:0000313" key="2">
    <source>
        <dbReference type="EMBL" id="GBH12804.1"/>
    </source>
</evidence>
<dbReference type="Proteomes" id="UP000248291">
    <property type="component" value="Unassembled WGS sequence"/>
</dbReference>
<evidence type="ECO:0000256" key="1">
    <source>
        <dbReference type="SAM" id="MobiDB-lite"/>
    </source>
</evidence>
<organism evidence="2 4">
    <name type="scientific">Pseudomonas syringae pv. actinidiae</name>
    <dbReference type="NCBI Taxonomy" id="103796"/>
    <lineage>
        <taxon>Bacteria</taxon>
        <taxon>Pseudomonadati</taxon>
        <taxon>Pseudomonadota</taxon>
        <taxon>Gammaproteobacteria</taxon>
        <taxon>Pseudomonadales</taxon>
        <taxon>Pseudomonadaceae</taxon>
        <taxon>Pseudomonas</taxon>
        <taxon>Pseudomonas syringae</taxon>
    </lineage>
</organism>
<dbReference type="EMBL" id="BGKA01000236">
    <property type="protein sequence ID" value="GBH19929.1"/>
    <property type="molecule type" value="Genomic_DNA"/>
</dbReference>
<accession>A0A2V0QIU6</accession>
<dbReference type="Proteomes" id="UP000247480">
    <property type="component" value="Unassembled WGS sequence"/>
</dbReference>
<name>A0A2V0QIU6_PSESF</name>
<comment type="caution">
    <text evidence="2">The sequence shown here is derived from an EMBL/GenBank/DDBJ whole genome shotgun (WGS) entry which is preliminary data.</text>
</comment>
<evidence type="ECO:0000313" key="3">
    <source>
        <dbReference type="EMBL" id="GBH19929.1"/>
    </source>
</evidence>
<evidence type="ECO:0000313" key="5">
    <source>
        <dbReference type="Proteomes" id="UP000248291"/>
    </source>
</evidence>
<reference evidence="3 5" key="2">
    <citation type="submission" date="2018-04" db="EMBL/GenBank/DDBJ databases">
        <title>Draft genome sequence of Pseudomonas syringae pv. actinidiae biovar 3 strains isolated from kiwifruit in Kagawa prefecture.</title>
        <authorList>
            <person name="Tabuchi M."/>
            <person name="Saito M."/>
            <person name="Fujiwara S."/>
            <person name="Sasa N."/>
            <person name="Akimitsu K."/>
            <person name="Gomi K."/>
            <person name="Konishi-Sugita S."/>
            <person name="Hamano K."/>
            <person name="Kataoka I."/>
        </authorList>
    </citation>
    <scope>NUCLEOTIDE SEQUENCE [LARGE SCALE GENOMIC DNA]</scope>
    <source>
        <strain evidence="3 5">MAFF212211</strain>
    </source>
</reference>